<dbReference type="AlphaFoldDB" id="A0A1J4JDD1"/>
<keyword evidence="3" id="KW-1185">Reference proteome</keyword>
<accession>A0A1J4JDD1</accession>
<dbReference type="GO" id="GO:0000228">
    <property type="term" value="C:nuclear chromosome"/>
    <property type="evidence" value="ECO:0007669"/>
    <property type="project" value="InterPro"/>
</dbReference>
<dbReference type="GO" id="GO:0006338">
    <property type="term" value="P:chromatin remodeling"/>
    <property type="evidence" value="ECO:0007669"/>
    <property type="project" value="InterPro"/>
</dbReference>
<protein>
    <submittedName>
        <fullName evidence="2">Uncharacterized protein</fullName>
    </submittedName>
</protein>
<dbReference type="Pfam" id="PF04855">
    <property type="entry name" value="SNF5"/>
    <property type="match status" value="1"/>
</dbReference>
<name>A0A1J4JDD1_9EUKA</name>
<reference evidence="2" key="1">
    <citation type="submission" date="2016-10" db="EMBL/GenBank/DDBJ databases">
        <authorList>
            <person name="Benchimol M."/>
            <person name="Almeida L.G."/>
            <person name="Vasconcelos A.T."/>
            <person name="Perreira-Neves A."/>
            <person name="Rosa I.A."/>
            <person name="Tasca T."/>
            <person name="Bogo M.R."/>
            <person name="de Souza W."/>
        </authorList>
    </citation>
    <scope>NUCLEOTIDE SEQUENCE [LARGE SCALE GENOMIC DNA]</scope>
    <source>
        <strain evidence="2">K</strain>
    </source>
</reference>
<feature type="region of interest" description="Disordered" evidence="1">
    <location>
        <begin position="288"/>
        <end position="307"/>
    </location>
</feature>
<dbReference type="RefSeq" id="XP_068350343.1">
    <property type="nucleotide sequence ID" value="XM_068510943.1"/>
</dbReference>
<evidence type="ECO:0000256" key="1">
    <source>
        <dbReference type="SAM" id="MobiDB-lite"/>
    </source>
</evidence>
<comment type="caution">
    <text evidence="2">The sequence shown here is derived from an EMBL/GenBank/DDBJ whole genome shotgun (WGS) entry which is preliminary data.</text>
</comment>
<proteinExistence type="predicted"/>
<organism evidence="2 3">
    <name type="scientific">Tritrichomonas foetus</name>
    <dbReference type="NCBI Taxonomy" id="1144522"/>
    <lineage>
        <taxon>Eukaryota</taxon>
        <taxon>Metamonada</taxon>
        <taxon>Parabasalia</taxon>
        <taxon>Tritrichomonadida</taxon>
        <taxon>Tritrichomonadidae</taxon>
        <taxon>Tritrichomonas</taxon>
    </lineage>
</organism>
<dbReference type="EMBL" id="MLAK01001130">
    <property type="protein sequence ID" value="OHS97206.1"/>
    <property type="molecule type" value="Genomic_DNA"/>
</dbReference>
<feature type="compositionally biased region" description="Low complexity" evidence="1">
    <location>
        <begin position="297"/>
        <end position="307"/>
    </location>
</feature>
<dbReference type="InterPro" id="IPR006939">
    <property type="entry name" value="SNF5"/>
</dbReference>
<evidence type="ECO:0000313" key="3">
    <source>
        <dbReference type="Proteomes" id="UP000179807"/>
    </source>
</evidence>
<dbReference type="Proteomes" id="UP000179807">
    <property type="component" value="Unassembled WGS sequence"/>
</dbReference>
<dbReference type="GeneID" id="94845647"/>
<evidence type="ECO:0000313" key="2">
    <source>
        <dbReference type="EMBL" id="OHS97206.1"/>
    </source>
</evidence>
<dbReference type="VEuPathDB" id="TrichDB:TRFO_36628"/>
<sequence length="307" mass="33840">MEKKSRTVLQPDSIIPFFINVVNDGQRLFEIVQVPMNKADPAAIAQSLVKDFGISSGFSDTIYSLVESQLDDFQKTAIQHPTSEWAIAGSAVHILTLEVGIDGVVYSDMLEWDIFDETADPDMFARLTVKELSLPVEFVNVISAQIRWHVIRLRAMHCYPDRLKHAIEIKSVTAPQTTRGIRSGAELLDASPVVGLVPGVTTKKSISSLNRQTRHLKRQGHTVARGALQPAEDPGKKQVKLVPVVRATPMPEDSPSIDLAAIPHMIKDDEYDNPSLIEKVQHKFNSPLLLSQNQVTDDSGSDSGSET</sequence>
<gene>
    <name evidence="2" type="ORF">TRFO_36628</name>
</gene>
<dbReference type="OrthoDB" id="10258327at2759"/>